<dbReference type="STRING" id="1182541.W9Z2H4"/>
<dbReference type="Gene3D" id="2.60.120.330">
    <property type="entry name" value="B-lactam Antibiotic, Isopenicillin N Synthase, Chain"/>
    <property type="match status" value="1"/>
</dbReference>
<evidence type="ECO:0000256" key="1">
    <source>
        <dbReference type="ARBA" id="ARBA00008056"/>
    </source>
</evidence>
<dbReference type="GO" id="GO:0044283">
    <property type="term" value="P:small molecule biosynthetic process"/>
    <property type="evidence" value="ECO:0007669"/>
    <property type="project" value="UniProtKB-ARBA"/>
</dbReference>
<dbReference type="InterPro" id="IPR027443">
    <property type="entry name" value="IPNS-like_sf"/>
</dbReference>
<evidence type="ECO:0000256" key="3">
    <source>
        <dbReference type="ARBA" id="ARBA00023002"/>
    </source>
</evidence>
<feature type="domain" description="Fe2OG dioxygenase" evidence="6">
    <location>
        <begin position="206"/>
        <end position="308"/>
    </location>
</feature>
<dbReference type="OrthoDB" id="288590at2759"/>
<dbReference type="RefSeq" id="XP_007720389.1">
    <property type="nucleotide sequence ID" value="XM_007722199.1"/>
</dbReference>
<keyword evidence="8" id="KW-1185">Reference proteome</keyword>
<sequence>MSATEVMEAAQEPLTLTMNNGQTISFKSNISIEADEIPIIDISGIYSENFEDRKAVAEKIREACHRIGFFYAINHGVDPSLTEGVFEQAKRFFNLPEEKKMEVCTDLQPEEYFGYFPMSLYNRNNKKYSDLMEAFNWGYDAKYDPMATDKDKDIPHKNLWPTDVPGFKETLHAHHTTLLGLARRLMRTFALALHMPEDFFDDFVVHPEAAQRIVHYPIQEQSVDDQHGIGAHTDFECFTFVSQDQQGGLEVLSKSGYWVKAKPIPNSLVVNIGDCFMRQTNDFFVSTVHRVINKSGAERYSCPFFFGFDRAKLLEPVASCVSEDNPFKYPIMTSGEYYLWRAAKAKEKEPEEAK</sequence>
<dbReference type="GeneID" id="19156188"/>
<evidence type="ECO:0000256" key="5">
    <source>
        <dbReference type="RuleBase" id="RU003682"/>
    </source>
</evidence>
<keyword evidence="4 5" id="KW-0408">Iron</keyword>
<protein>
    <recommendedName>
        <fullName evidence="6">Fe2OG dioxygenase domain-containing protein</fullName>
    </recommendedName>
</protein>
<dbReference type="InterPro" id="IPR026992">
    <property type="entry name" value="DIOX_N"/>
</dbReference>
<dbReference type="GO" id="GO:0016491">
    <property type="term" value="F:oxidoreductase activity"/>
    <property type="evidence" value="ECO:0007669"/>
    <property type="project" value="UniProtKB-KW"/>
</dbReference>
<comment type="caution">
    <text evidence="7">The sequence shown here is derived from an EMBL/GenBank/DDBJ whole genome shotgun (WGS) entry which is preliminary data.</text>
</comment>
<dbReference type="Proteomes" id="UP000019484">
    <property type="component" value="Unassembled WGS sequence"/>
</dbReference>
<gene>
    <name evidence="7" type="ORF">A1O1_01286</name>
</gene>
<dbReference type="AlphaFoldDB" id="W9Z2H4"/>
<comment type="similarity">
    <text evidence="1 5">Belongs to the iron/ascorbate-dependent oxidoreductase family.</text>
</comment>
<dbReference type="PROSITE" id="PS51471">
    <property type="entry name" value="FE2OG_OXY"/>
    <property type="match status" value="1"/>
</dbReference>
<accession>W9Z2H4</accession>
<organism evidence="7 8">
    <name type="scientific">Capronia coronata CBS 617.96</name>
    <dbReference type="NCBI Taxonomy" id="1182541"/>
    <lineage>
        <taxon>Eukaryota</taxon>
        <taxon>Fungi</taxon>
        <taxon>Dikarya</taxon>
        <taxon>Ascomycota</taxon>
        <taxon>Pezizomycotina</taxon>
        <taxon>Eurotiomycetes</taxon>
        <taxon>Chaetothyriomycetidae</taxon>
        <taxon>Chaetothyriales</taxon>
        <taxon>Herpotrichiellaceae</taxon>
        <taxon>Capronia</taxon>
    </lineage>
</organism>
<keyword evidence="3 5" id="KW-0560">Oxidoreductase</keyword>
<evidence type="ECO:0000313" key="8">
    <source>
        <dbReference type="Proteomes" id="UP000019484"/>
    </source>
</evidence>
<dbReference type="InterPro" id="IPR005123">
    <property type="entry name" value="Oxoglu/Fe-dep_dioxygenase_dom"/>
</dbReference>
<evidence type="ECO:0000259" key="6">
    <source>
        <dbReference type="PROSITE" id="PS51471"/>
    </source>
</evidence>
<dbReference type="PANTHER" id="PTHR10209:SF867">
    <property type="entry name" value="2-OXOGLUTARATE (2OG) AND FE(II)-DEPENDENT OXYGENASE SUPERFAMILY PROTEIN"/>
    <property type="match status" value="1"/>
</dbReference>
<dbReference type="Pfam" id="PF14226">
    <property type="entry name" value="DIOX_N"/>
    <property type="match status" value="1"/>
</dbReference>
<evidence type="ECO:0000313" key="7">
    <source>
        <dbReference type="EMBL" id="EXJ96160.1"/>
    </source>
</evidence>
<dbReference type="HOGENOM" id="CLU_010119_6_3_1"/>
<reference evidence="7 8" key="1">
    <citation type="submission" date="2013-03" db="EMBL/GenBank/DDBJ databases">
        <title>The Genome Sequence of Capronia coronata CBS 617.96.</title>
        <authorList>
            <consortium name="The Broad Institute Genomics Platform"/>
            <person name="Cuomo C."/>
            <person name="de Hoog S."/>
            <person name="Gorbushina A."/>
            <person name="Walker B."/>
            <person name="Young S.K."/>
            <person name="Zeng Q."/>
            <person name="Gargeya S."/>
            <person name="Fitzgerald M."/>
            <person name="Haas B."/>
            <person name="Abouelleil A."/>
            <person name="Allen A.W."/>
            <person name="Alvarado L."/>
            <person name="Arachchi H.M."/>
            <person name="Berlin A.M."/>
            <person name="Chapman S.B."/>
            <person name="Gainer-Dewar J."/>
            <person name="Goldberg J."/>
            <person name="Griggs A."/>
            <person name="Gujja S."/>
            <person name="Hansen M."/>
            <person name="Howarth C."/>
            <person name="Imamovic A."/>
            <person name="Ireland A."/>
            <person name="Larimer J."/>
            <person name="McCowan C."/>
            <person name="Murphy C."/>
            <person name="Pearson M."/>
            <person name="Poon T.W."/>
            <person name="Priest M."/>
            <person name="Roberts A."/>
            <person name="Saif S."/>
            <person name="Shea T."/>
            <person name="Sisk P."/>
            <person name="Sykes S."/>
            <person name="Wortman J."/>
            <person name="Nusbaum C."/>
            <person name="Birren B."/>
        </authorList>
    </citation>
    <scope>NUCLEOTIDE SEQUENCE [LARGE SCALE GENOMIC DNA]</scope>
    <source>
        <strain evidence="7 8">CBS 617.96</strain>
    </source>
</reference>
<dbReference type="SUPFAM" id="SSF51197">
    <property type="entry name" value="Clavaminate synthase-like"/>
    <property type="match status" value="1"/>
</dbReference>
<dbReference type="InterPro" id="IPR044861">
    <property type="entry name" value="IPNS-like_FE2OG_OXY"/>
</dbReference>
<dbReference type="eggNOG" id="KOG0143">
    <property type="taxonomic scope" value="Eukaryota"/>
</dbReference>
<dbReference type="Pfam" id="PF03171">
    <property type="entry name" value="2OG-FeII_Oxy"/>
    <property type="match status" value="1"/>
</dbReference>
<evidence type="ECO:0000256" key="2">
    <source>
        <dbReference type="ARBA" id="ARBA00022723"/>
    </source>
</evidence>
<dbReference type="EMBL" id="AMWN01000001">
    <property type="protein sequence ID" value="EXJ96160.1"/>
    <property type="molecule type" value="Genomic_DNA"/>
</dbReference>
<dbReference type="PRINTS" id="PR00682">
    <property type="entry name" value="IPNSYNTHASE"/>
</dbReference>
<dbReference type="PANTHER" id="PTHR10209">
    <property type="entry name" value="OXIDOREDUCTASE, 2OG-FE II OXYGENASE FAMILY PROTEIN"/>
    <property type="match status" value="1"/>
</dbReference>
<proteinExistence type="inferred from homology"/>
<dbReference type="GO" id="GO:0046872">
    <property type="term" value="F:metal ion binding"/>
    <property type="evidence" value="ECO:0007669"/>
    <property type="project" value="UniProtKB-KW"/>
</dbReference>
<keyword evidence="2 5" id="KW-0479">Metal-binding</keyword>
<name>W9Z2H4_9EURO</name>
<evidence type="ECO:0000256" key="4">
    <source>
        <dbReference type="ARBA" id="ARBA00023004"/>
    </source>
</evidence>